<dbReference type="Proteomes" id="UP001187315">
    <property type="component" value="Unassembled WGS sequence"/>
</dbReference>
<comment type="caution">
    <text evidence="1">The sequence shown here is derived from an EMBL/GenBank/DDBJ whole genome shotgun (WGS) entry which is preliminary data.</text>
</comment>
<protein>
    <submittedName>
        <fullName evidence="1">Uncharacterized protein</fullName>
    </submittedName>
</protein>
<name>A0AA88NCH4_TACVA</name>
<reference evidence="1" key="1">
    <citation type="submission" date="2023-08" db="EMBL/GenBank/DDBJ databases">
        <title>Pelteobagrus vachellii genome.</title>
        <authorList>
            <person name="Liu H."/>
        </authorList>
    </citation>
    <scope>NUCLEOTIDE SEQUENCE</scope>
    <source>
        <strain evidence="1">PRFRI_2022a</strain>
        <tissue evidence="1">Muscle</tissue>
    </source>
</reference>
<gene>
    <name evidence="1" type="ORF">Q7C36_008002</name>
</gene>
<dbReference type="EMBL" id="JAVHJS010000007">
    <property type="protein sequence ID" value="KAK2852801.1"/>
    <property type="molecule type" value="Genomic_DNA"/>
</dbReference>
<accession>A0AA88NCH4</accession>
<keyword evidence="2" id="KW-1185">Reference proteome</keyword>
<organism evidence="1 2">
    <name type="scientific">Tachysurus vachellii</name>
    <name type="common">Darkbarbel catfish</name>
    <name type="synonym">Pelteobagrus vachellii</name>
    <dbReference type="NCBI Taxonomy" id="175792"/>
    <lineage>
        <taxon>Eukaryota</taxon>
        <taxon>Metazoa</taxon>
        <taxon>Chordata</taxon>
        <taxon>Craniata</taxon>
        <taxon>Vertebrata</taxon>
        <taxon>Euteleostomi</taxon>
        <taxon>Actinopterygii</taxon>
        <taxon>Neopterygii</taxon>
        <taxon>Teleostei</taxon>
        <taxon>Ostariophysi</taxon>
        <taxon>Siluriformes</taxon>
        <taxon>Bagridae</taxon>
        <taxon>Tachysurus</taxon>
    </lineage>
</organism>
<evidence type="ECO:0000313" key="1">
    <source>
        <dbReference type="EMBL" id="KAK2852801.1"/>
    </source>
</evidence>
<dbReference type="AlphaFoldDB" id="A0AA88NCH4"/>
<evidence type="ECO:0000313" key="2">
    <source>
        <dbReference type="Proteomes" id="UP001187315"/>
    </source>
</evidence>
<sequence>MLNIPDALLWRQGDVSLVPPCGQAGDAAPLGAVLWRTPLSNQVEKARFDGIMDLIWLCNLALDYCLGIVPLVSSLGYAIPLSP</sequence>
<proteinExistence type="predicted"/>